<organism evidence="1">
    <name type="scientific">uncultured Caudovirales phage</name>
    <dbReference type="NCBI Taxonomy" id="2100421"/>
    <lineage>
        <taxon>Viruses</taxon>
        <taxon>Duplodnaviria</taxon>
        <taxon>Heunggongvirae</taxon>
        <taxon>Uroviricota</taxon>
        <taxon>Caudoviricetes</taxon>
        <taxon>Peduoviridae</taxon>
        <taxon>Maltschvirus</taxon>
        <taxon>Maltschvirus maltsch</taxon>
    </lineage>
</organism>
<name>A0A6J5TA17_9CAUD</name>
<evidence type="ECO:0000313" key="1">
    <source>
        <dbReference type="EMBL" id="CAB4241756.1"/>
    </source>
</evidence>
<sequence>MKINLRKANVVQQTILDEIKRSGTEQTELSVSLFEADISAKLDTQLAKVVETNQRVGRLLKANMFIRATVAKKNAEVGIMDYLAEEAFLASAEARVKTLAELTARQELNNLSAEIDARKASKDSERNIYGRSEYTLSVNVVPQAVIDGAKAELDGIRKRRRKIKDEMVSINVRTEFEVPEQVALVLSELGLD</sequence>
<dbReference type="EMBL" id="LR797824">
    <property type="protein sequence ID" value="CAB4241756.1"/>
    <property type="molecule type" value="Genomic_DNA"/>
</dbReference>
<proteinExistence type="predicted"/>
<protein>
    <submittedName>
        <fullName evidence="1">Uncharacterized protein</fullName>
    </submittedName>
</protein>
<gene>
    <name evidence="1" type="ORF">UFOVP71_294</name>
</gene>
<reference evidence="1" key="1">
    <citation type="submission" date="2020-05" db="EMBL/GenBank/DDBJ databases">
        <authorList>
            <person name="Chiriac C."/>
            <person name="Salcher M."/>
            <person name="Ghai R."/>
            <person name="Kavagutti S V."/>
        </authorList>
    </citation>
    <scope>NUCLEOTIDE SEQUENCE</scope>
</reference>
<accession>A0A6J5TA17</accession>